<evidence type="ECO:0000256" key="1">
    <source>
        <dbReference type="ARBA" id="ARBA00022701"/>
    </source>
</evidence>
<dbReference type="SMART" id="SM00129">
    <property type="entry name" value="KISc"/>
    <property type="match status" value="1"/>
</dbReference>
<dbReference type="Pfam" id="PF00225">
    <property type="entry name" value="Kinesin"/>
    <property type="match status" value="1"/>
</dbReference>
<dbReference type="GO" id="GO:0005634">
    <property type="term" value="C:nucleus"/>
    <property type="evidence" value="ECO:0007669"/>
    <property type="project" value="TreeGrafter"/>
</dbReference>
<dbReference type="GO" id="GO:0005874">
    <property type="term" value="C:microtubule"/>
    <property type="evidence" value="ECO:0007669"/>
    <property type="project" value="UniProtKB-KW"/>
</dbReference>
<evidence type="ECO:0000256" key="2">
    <source>
        <dbReference type="ARBA" id="ARBA00022741"/>
    </source>
</evidence>
<dbReference type="InterPro" id="IPR036961">
    <property type="entry name" value="Kinesin_motor_dom_sf"/>
</dbReference>
<comment type="caution">
    <text evidence="8">The sequence shown here is derived from an EMBL/GenBank/DDBJ whole genome shotgun (WGS) entry which is preliminary data.</text>
</comment>
<evidence type="ECO:0000259" key="7">
    <source>
        <dbReference type="PROSITE" id="PS50067"/>
    </source>
</evidence>
<feature type="domain" description="Kinesin motor" evidence="7">
    <location>
        <begin position="98"/>
        <end position="505"/>
    </location>
</feature>
<dbReference type="GO" id="GO:0007018">
    <property type="term" value="P:microtubule-based movement"/>
    <property type="evidence" value="ECO:0007669"/>
    <property type="project" value="InterPro"/>
</dbReference>
<dbReference type="PANTHER" id="PTHR24115">
    <property type="entry name" value="KINESIN-RELATED"/>
    <property type="match status" value="1"/>
</dbReference>
<dbReference type="GO" id="GO:0005524">
    <property type="term" value="F:ATP binding"/>
    <property type="evidence" value="ECO:0007669"/>
    <property type="project" value="UniProtKB-UniRule"/>
</dbReference>
<dbReference type="InterPro" id="IPR027640">
    <property type="entry name" value="Kinesin-like_fam"/>
</dbReference>
<dbReference type="AlphaFoldDB" id="A0AAD3CJS2"/>
<feature type="region of interest" description="Disordered" evidence="6">
    <location>
        <begin position="520"/>
        <end position="545"/>
    </location>
</feature>
<feature type="compositionally biased region" description="Basic and acidic residues" evidence="6">
    <location>
        <begin position="751"/>
        <end position="766"/>
    </location>
</feature>
<evidence type="ECO:0000313" key="8">
    <source>
        <dbReference type="EMBL" id="GFH47367.1"/>
    </source>
</evidence>
<evidence type="ECO:0000256" key="4">
    <source>
        <dbReference type="ARBA" id="ARBA00023175"/>
    </source>
</evidence>
<keyword evidence="2 5" id="KW-0547">Nucleotide-binding</keyword>
<feature type="compositionally biased region" description="Low complexity" evidence="6">
    <location>
        <begin position="535"/>
        <end position="545"/>
    </location>
</feature>
<feature type="region of interest" description="Disordered" evidence="6">
    <location>
        <begin position="737"/>
        <end position="785"/>
    </location>
</feature>
<evidence type="ECO:0000256" key="5">
    <source>
        <dbReference type="PROSITE-ProRule" id="PRU00283"/>
    </source>
</evidence>
<feature type="region of interest" description="Disordered" evidence="6">
    <location>
        <begin position="18"/>
        <end position="92"/>
    </location>
</feature>
<dbReference type="InterPro" id="IPR027417">
    <property type="entry name" value="P-loop_NTPase"/>
</dbReference>
<comment type="similarity">
    <text evidence="5">Belongs to the TRAFAC class myosin-kinesin ATPase superfamily. Kinesin family.</text>
</comment>
<dbReference type="PRINTS" id="PR00380">
    <property type="entry name" value="KINESINHEAVY"/>
</dbReference>
<dbReference type="SUPFAM" id="SSF52540">
    <property type="entry name" value="P-loop containing nucleoside triphosphate hydrolases"/>
    <property type="match status" value="1"/>
</dbReference>
<feature type="binding site" evidence="5">
    <location>
        <begin position="208"/>
        <end position="215"/>
    </location>
    <ligand>
        <name>ATP</name>
        <dbReference type="ChEBI" id="CHEBI:30616"/>
    </ligand>
</feature>
<keyword evidence="9" id="KW-1185">Reference proteome</keyword>
<dbReference type="EMBL" id="BLLK01000023">
    <property type="protein sequence ID" value="GFH47367.1"/>
    <property type="molecule type" value="Genomic_DNA"/>
</dbReference>
<gene>
    <name evidence="8" type="ORF">CTEN210_03842</name>
</gene>
<reference evidence="8 9" key="1">
    <citation type="journal article" date="2021" name="Sci. Rep.">
        <title>The genome of the diatom Chaetoceros tenuissimus carries an ancient integrated fragment of an extant virus.</title>
        <authorList>
            <person name="Hongo Y."/>
            <person name="Kimura K."/>
            <person name="Takaki Y."/>
            <person name="Yoshida Y."/>
            <person name="Baba S."/>
            <person name="Kobayashi G."/>
            <person name="Nagasaki K."/>
            <person name="Hano T."/>
            <person name="Tomaru Y."/>
        </authorList>
    </citation>
    <scope>NUCLEOTIDE SEQUENCE [LARGE SCALE GENOMIC DNA]</scope>
    <source>
        <strain evidence="8 9">NIES-3715</strain>
    </source>
</reference>
<dbReference type="PROSITE" id="PS50067">
    <property type="entry name" value="KINESIN_MOTOR_2"/>
    <property type="match status" value="1"/>
</dbReference>
<keyword evidence="3 5" id="KW-0067">ATP-binding</keyword>
<evidence type="ECO:0000256" key="3">
    <source>
        <dbReference type="ARBA" id="ARBA00022840"/>
    </source>
</evidence>
<organism evidence="8 9">
    <name type="scientific">Chaetoceros tenuissimus</name>
    <dbReference type="NCBI Taxonomy" id="426638"/>
    <lineage>
        <taxon>Eukaryota</taxon>
        <taxon>Sar</taxon>
        <taxon>Stramenopiles</taxon>
        <taxon>Ochrophyta</taxon>
        <taxon>Bacillariophyta</taxon>
        <taxon>Coscinodiscophyceae</taxon>
        <taxon>Chaetocerotophycidae</taxon>
        <taxon>Chaetocerotales</taxon>
        <taxon>Chaetocerotaceae</taxon>
        <taxon>Chaetoceros</taxon>
    </lineage>
</organism>
<dbReference type="PANTHER" id="PTHR24115:SF1008">
    <property type="entry name" value="KINESIN-LIKE PROTEIN SUBITO"/>
    <property type="match status" value="1"/>
</dbReference>
<dbReference type="Proteomes" id="UP001054902">
    <property type="component" value="Unassembled WGS sequence"/>
</dbReference>
<name>A0AAD3CJS2_9STRA</name>
<keyword evidence="1" id="KW-0493">Microtubule</keyword>
<dbReference type="GO" id="GO:0016887">
    <property type="term" value="F:ATP hydrolysis activity"/>
    <property type="evidence" value="ECO:0007669"/>
    <property type="project" value="TreeGrafter"/>
</dbReference>
<feature type="compositionally biased region" description="Polar residues" evidence="6">
    <location>
        <begin position="776"/>
        <end position="785"/>
    </location>
</feature>
<feature type="compositionally biased region" description="Basic and acidic residues" evidence="6">
    <location>
        <begin position="624"/>
        <end position="648"/>
    </location>
</feature>
<keyword evidence="4 5" id="KW-0505">Motor protein</keyword>
<dbReference type="GO" id="GO:0008017">
    <property type="term" value="F:microtubule binding"/>
    <property type="evidence" value="ECO:0007669"/>
    <property type="project" value="InterPro"/>
</dbReference>
<feature type="compositionally biased region" description="Low complexity" evidence="6">
    <location>
        <begin position="18"/>
        <end position="42"/>
    </location>
</feature>
<feature type="compositionally biased region" description="Basic and acidic residues" evidence="6">
    <location>
        <begin position="75"/>
        <end position="84"/>
    </location>
</feature>
<proteinExistence type="inferred from homology"/>
<sequence length="785" mass="89451">MEANRFYATRKRFNLSITESSSASIDSSSDTPTSSDNNSISNQSETSRTKRRKINFSQLPDVSPMKPIASHLTKHKVDTRHESRVSTPKKNKATTRVEFKTVLRLRPLNQQEQDETQVLCIPNGSTNTIVLQNEDRPSSSTPCQNRIQKKRQQYHFDQIIASDQSQQEMYLAMQGKQLVYDTFEPMISVSSPNVHSNVTNNHVIFSLGTSNSGKTYTLLGGEEYTKESEGLIPRLIDDVFYIGQQDSVKDALILKLGNKFGYEIKSDDIQAEMDISMIHVYQDKAFDMLSSINKNNSAGKKAKRTSHVFDRVNAIEHNRRSHENEELQELRNGQEPCAVRCKTLAFAQNMLMEGMKHNTVAATKNNTRSSRGHTFITIRPAFYFKTEAGDKKRVKGTSITVIDLAGTERISSDDMDRRLFNESSKINSSISAVLNCLRSIKDNQCTSYRDNKLTMLMKPLFTDKAGKTSQNTITQVKVLLSAYPGTKDYCEKKHLLSQVDSFRGIGLTEIHDLIKDEYEEEASRKPTAPVHETISSSKASSTKPSSLVATKTEFLKEPFTSITNLKGIQKSPKSINQSQYREQITKLERENEELRAYKESQERIKEGYKRQETTFTTRIQQLETENKDLRDQHSFQRDASHSERSKLENQIRELKASLSRQIQVTNELKKENKSLKKRCEEAENIACQSASFQMQDDPKELEKARKYRYKQQELLQSPVKRHIQSVEATKNMFTGRVGSTLTNKSPFKLTKLTEKREDQSQEKETGINDPYKGLNLSESTSFASA</sequence>
<dbReference type="Gene3D" id="3.40.850.10">
    <property type="entry name" value="Kinesin motor domain"/>
    <property type="match status" value="1"/>
</dbReference>
<evidence type="ECO:0000313" key="9">
    <source>
        <dbReference type="Proteomes" id="UP001054902"/>
    </source>
</evidence>
<accession>A0AAD3CJS2</accession>
<feature type="region of interest" description="Disordered" evidence="6">
    <location>
        <begin position="623"/>
        <end position="648"/>
    </location>
</feature>
<dbReference type="GO" id="GO:0005871">
    <property type="term" value="C:kinesin complex"/>
    <property type="evidence" value="ECO:0007669"/>
    <property type="project" value="TreeGrafter"/>
</dbReference>
<dbReference type="InterPro" id="IPR001752">
    <property type="entry name" value="Kinesin_motor_dom"/>
</dbReference>
<protein>
    <recommendedName>
        <fullName evidence="7">Kinesin motor domain-containing protein</fullName>
    </recommendedName>
</protein>
<evidence type="ECO:0000256" key="6">
    <source>
        <dbReference type="SAM" id="MobiDB-lite"/>
    </source>
</evidence>
<dbReference type="GO" id="GO:0003777">
    <property type="term" value="F:microtubule motor activity"/>
    <property type="evidence" value="ECO:0007669"/>
    <property type="project" value="InterPro"/>
</dbReference>